<dbReference type="Pfam" id="PF13893">
    <property type="entry name" value="RRM_5"/>
    <property type="match status" value="1"/>
</dbReference>
<dbReference type="PANTHER" id="PTHR15592">
    <property type="entry name" value="MATRIN 3/NUCLEAR PROTEIN 220-RELATED"/>
    <property type="match status" value="1"/>
</dbReference>
<dbReference type="Pfam" id="PF22976">
    <property type="entry name" value="RRM_10"/>
    <property type="match status" value="1"/>
</dbReference>
<accession>A0A7K6WWG7</accession>
<dbReference type="CDD" id="cd12693">
    <property type="entry name" value="RRM2_PTBP1_like"/>
    <property type="match status" value="1"/>
</dbReference>
<evidence type="ECO:0000313" key="9">
    <source>
        <dbReference type="EMBL" id="NWX51672.1"/>
    </source>
</evidence>
<feature type="non-terminal residue" evidence="9">
    <location>
        <position position="1"/>
    </location>
</feature>
<sequence>GNGNEKKKFKGDGLPCSPSRVLHLREIPSDATETEVISLGLPFGKVTNLLMLKGKSEAFLEMASEEAAITMMNYYTPTTPHLRSHPVYIQYSSHTELKTDNLPNQARAQAALQTVNAVQSGSLVIASALPAEGGPFPRPGPVIRIIVENLFYPVTLEVLYQIFSKCGSVLKIITFTKNNQFQALLQYADPMNAYYAKMVLDGQCIYTTCCTLRIEFSKLTSLKVKYNNNKSRDFTRLDLPSGDVQLPQEPSVTAPLGTQNIIFTSYPGAAGFGRPIGFAQGAVTPSPGSGQMTVPGVTGVPTNSVLLVSNLNPETCPCAVCSNALDKFPFWISTGVYGDVLRVKIMFKKKQNALVQMADATQAQLAIQHLNGQRLYGRVLYATFSIHQTVQLPREGQDDQGLTKDYSNSPLHRYRKPDSKNFQNIYPPSDTLHLYNIPTSVTVDDLKKLFASTGSTVKAFRFFQRDCKMALIQLGSVEQALHALIDLHNHDLGENHHLQISFSKCTI</sequence>
<dbReference type="GO" id="GO:0006397">
    <property type="term" value="P:mRNA processing"/>
    <property type="evidence" value="ECO:0007669"/>
    <property type="project" value="UniProtKB-KW"/>
</dbReference>
<dbReference type="SMART" id="SM00360">
    <property type="entry name" value="RRM"/>
    <property type="match status" value="4"/>
</dbReference>
<dbReference type="AlphaFoldDB" id="A0A7K6WWG7"/>
<dbReference type="GO" id="GO:0003723">
    <property type="term" value="F:RNA binding"/>
    <property type="evidence" value="ECO:0007669"/>
    <property type="project" value="UniProtKB-UniRule"/>
</dbReference>
<proteinExistence type="predicted"/>
<comment type="caution">
    <text evidence="9">The sequence shown here is derived from an EMBL/GenBank/DDBJ whole genome shotgun (WGS) entry which is preliminary data.</text>
</comment>
<evidence type="ECO:0000256" key="2">
    <source>
        <dbReference type="ARBA" id="ARBA00022664"/>
    </source>
</evidence>
<dbReference type="EMBL" id="VZSC01017970">
    <property type="protein sequence ID" value="NWX51672.1"/>
    <property type="molecule type" value="Genomic_DNA"/>
</dbReference>
<keyword evidence="6" id="KW-0508">mRNA splicing</keyword>
<dbReference type="OrthoDB" id="296632at2759"/>
<dbReference type="NCBIfam" id="TIGR01649">
    <property type="entry name" value="hnRNP-L_PTB"/>
    <property type="match status" value="1"/>
</dbReference>
<keyword evidence="1" id="KW-0597">Phosphoprotein</keyword>
<dbReference type="InterPro" id="IPR000504">
    <property type="entry name" value="RRM_dom"/>
</dbReference>
<reference evidence="9 10" key="1">
    <citation type="submission" date="2019-09" db="EMBL/GenBank/DDBJ databases">
        <title>Bird 10,000 Genomes (B10K) Project - Family phase.</title>
        <authorList>
            <person name="Zhang G."/>
        </authorList>
    </citation>
    <scope>NUCLEOTIDE SEQUENCE [LARGE SCALE GENOMIC DNA]</scope>
    <source>
        <strain evidence="9">OUT-0004</strain>
    </source>
</reference>
<evidence type="ECO:0000256" key="7">
    <source>
        <dbReference type="PROSITE-ProRule" id="PRU00176"/>
    </source>
</evidence>
<keyword evidence="4 7" id="KW-0694">RNA-binding</keyword>
<evidence type="ECO:0000313" key="10">
    <source>
        <dbReference type="Proteomes" id="UP000516988"/>
    </source>
</evidence>
<keyword evidence="5" id="KW-0007">Acetylation</keyword>
<organism evidence="9 10">
    <name type="scientific">Steatornis caripensis</name>
    <name type="common">Oilbird</name>
    <dbReference type="NCBI Taxonomy" id="48435"/>
    <lineage>
        <taxon>Eukaryota</taxon>
        <taxon>Metazoa</taxon>
        <taxon>Chordata</taxon>
        <taxon>Craniata</taxon>
        <taxon>Vertebrata</taxon>
        <taxon>Euteleostomi</taxon>
        <taxon>Archelosauria</taxon>
        <taxon>Archosauria</taxon>
        <taxon>Dinosauria</taxon>
        <taxon>Saurischia</taxon>
        <taxon>Theropoda</taxon>
        <taxon>Coelurosauria</taxon>
        <taxon>Aves</taxon>
        <taxon>Neognathae</taxon>
        <taxon>Neoaves</taxon>
        <taxon>Strisores</taxon>
        <taxon>Caprimulgiformes</taxon>
        <taxon>Steatornithidae</taxon>
        <taxon>Steatornis</taxon>
    </lineage>
</organism>
<keyword evidence="10" id="KW-1185">Reference proteome</keyword>
<dbReference type="FunFam" id="3.30.70.330:FF:000036">
    <property type="entry name" value="polypyrimidine tract-binding protein 1 isoform X2"/>
    <property type="match status" value="1"/>
</dbReference>
<evidence type="ECO:0000259" key="8">
    <source>
        <dbReference type="PROSITE" id="PS50102"/>
    </source>
</evidence>
<gene>
    <name evidence="9" type="primary">Ptbp3</name>
    <name evidence="9" type="ORF">STECAR_R05581</name>
</gene>
<dbReference type="Gene3D" id="3.30.70.330">
    <property type="match status" value="4"/>
</dbReference>
<dbReference type="Pfam" id="PF11835">
    <property type="entry name" value="RRM_8"/>
    <property type="match status" value="1"/>
</dbReference>
<dbReference type="InterPro" id="IPR035979">
    <property type="entry name" value="RBD_domain_sf"/>
</dbReference>
<dbReference type="Proteomes" id="UP000516988">
    <property type="component" value="Unassembled WGS sequence"/>
</dbReference>
<evidence type="ECO:0000256" key="1">
    <source>
        <dbReference type="ARBA" id="ARBA00022553"/>
    </source>
</evidence>
<dbReference type="SUPFAM" id="SSF54928">
    <property type="entry name" value="RNA-binding domain, RBD"/>
    <property type="match status" value="3"/>
</dbReference>
<feature type="domain" description="RRM" evidence="8">
    <location>
        <begin position="430"/>
        <end position="505"/>
    </location>
</feature>
<evidence type="ECO:0000256" key="6">
    <source>
        <dbReference type="ARBA" id="ARBA00023187"/>
    </source>
</evidence>
<name>A0A7K6WWG7_STECA</name>
<dbReference type="GO" id="GO:0005634">
    <property type="term" value="C:nucleus"/>
    <property type="evidence" value="ECO:0007669"/>
    <property type="project" value="InterPro"/>
</dbReference>
<feature type="domain" description="RRM" evidence="8">
    <location>
        <begin position="304"/>
        <end position="387"/>
    </location>
</feature>
<protein>
    <submittedName>
        <fullName evidence="9">PTBP3 protein</fullName>
    </submittedName>
</protein>
<keyword evidence="3" id="KW-0677">Repeat</keyword>
<feature type="non-terminal residue" evidence="9">
    <location>
        <position position="507"/>
    </location>
</feature>
<dbReference type="FunFam" id="3.30.70.330:FF:000032">
    <property type="entry name" value="Polypyrimidine tract-binding protein 2 isoform 1"/>
    <property type="match status" value="1"/>
</dbReference>
<feature type="domain" description="RRM" evidence="8">
    <location>
        <begin position="20"/>
        <end position="94"/>
    </location>
</feature>
<dbReference type="FunFam" id="3.30.70.330:FF:000018">
    <property type="entry name" value="Polypyrimidine tract-binding protein 2 isoform 1"/>
    <property type="match status" value="1"/>
</dbReference>
<dbReference type="InterPro" id="IPR021790">
    <property type="entry name" value="PTBP1-like_RRM2"/>
</dbReference>
<dbReference type="InterPro" id="IPR012677">
    <property type="entry name" value="Nucleotide-bd_a/b_plait_sf"/>
</dbReference>
<dbReference type="PROSITE" id="PS50102">
    <property type="entry name" value="RRM"/>
    <property type="match status" value="3"/>
</dbReference>
<evidence type="ECO:0000256" key="5">
    <source>
        <dbReference type="ARBA" id="ARBA00022990"/>
    </source>
</evidence>
<dbReference type="GO" id="GO:0008380">
    <property type="term" value="P:RNA splicing"/>
    <property type="evidence" value="ECO:0007669"/>
    <property type="project" value="UniProtKB-KW"/>
</dbReference>
<dbReference type="InterPro" id="IPR055204">
    <property type="entry name" value="HNRNPL_RRM"/>
</dbReference>
<evidence type="ECO:0000256" key="3">
    <source>
        <dbReference type="ARBA" id="ARBA00022737"/>
    </source>
</evidence>
<dbReference type="FunFam" id="3.30.70.330:FF:000341">
    <property type="entry name" value="Hephaestus, isoform C"/>
    <property type="match status" value="1"/>
</dbReference>
<evidence type="ECO:0000256" key="4">
    <source>
        <dbReference type="ARBA" id="ARBA00022884"/>
    </source>
</evidence>
<keyword evidence="2" id="KW-0507">mRNA processing</keyword>
<dbReference type="InterPro" id="IPR006536">
    <property type="entry name" value="HnRNP-L/PTB"/>
</dbReference>